<dbReference type="SUPFAM" id="SSF52540">
    <property type="entry name" value="P-loop containing nucleoside triphosphate hydrolases"/>
    <property type="match status" value="1"/>
</dbReference>
<dbReference type="Gene3D" id="3.40.50.300">
    <property type="entry name" value="P-loop containing nucleotide triphosphate hydrolases"/>
    <property type="match status" value="1"/>
</dbReference>
<dbReference type="OrthoDB" id="426250at2759"/>
<dbReference type="PANTHER" id="PTHR21343">
    <property type="entry name" value="DETHIOBIOTIN SYNTHETASE"/>
    <property type="match status" value="1"/>
</dbReference>
<gene>
    <name evidence="2" type="ORF">ACHHYP_13222</name>
</gene>
<dbReference type="InterPro" id="IPR027417">
    <property type="entry name" value="P-loop_NTPase"/>
</dbReference>
<evidence type="ECO:0000256" key="1">
    <source>
        <dbReference type="ARBA" id="ARBA00022962"/>
    </source>
</evidence>
<proteinExistence type="predicted"/>
<organism evidence="2 3">
    <name type="scientific">Achlya hypogyna</name>
    <name type="common">Oomycete</name>
    <name type="synonym">Protoachlya hypogyna</name>
    <dbReference type="NCBI Taxonomy" id="1202772"/>
    <lineage>
        <taxon>Eukaryota</taxon>
        <taxon>Sar</taxon>
        <taxon>Stramenopiles</taxon>
        <taxon>Oomycota</taxon>
        <taxon>Saprolegniomycetes</taxon>
        <taxon>Saprolegniales</taxon>
        <taxon>Achlyaceae</taxon>
        <taxon>Achlya</taxon>
    </lineage>
</organism>
<dbReference type="Pfam" id="PF13500">
    <property type="entry name" value="AAA_26"/>
    <property type="match status" value="1"/>
</dbReference>
<evidence type="ECO:0000313" key="2">
    <source>
        <dbReference type="EMBL" id="OQR96845.1"/>
    </source>
</evidence>
<comment type="caution">
    <text evidence="2">The sequence shown here is derived from an EMBL/GenBank/DDBJ whole genome shotgun (WGS) entry which is preliminary data.</text>
</comment>
<dbReference type="AlphaFoldDB" id="A0A1V9ZFR3"/>
<dbReference type="EMBL" id="JNBR01000127">
    <property type="protein sequence ID" value="OQR96845.1"/>
    <property type="molecule type" value="Genomic_DNA"/>
</dbReference>
<name>A0A1V9ZFR3_ACHHY</name>
<keyword evidence="1" id="KW-0315">Glutamine amidotransferase</keyword>
<evidence type="ECO:0000313" key="3">
    <source>
        <dbReference type="Proteomes" id="UP000243579"/>
    </source>
</evidence>
<dbReference type="Proteomes" id="UP000243579">
    <property type="component" value="Unassembled WGS sequence"/>
</dbReference>
<dbReference type="PANTHER" id="PTHR21343:SF10">
    <property type="entry name" value="DRTGG DOMAIN-CONTAINING PROTEIN"/>
    <property type="match status" value="1"/>
</dbReference>
<reference evidence="2 3" key="1">
    <citation type="journal article" date="2014" name="Genome Biol. Evol.">
        <title>The secreted proteins of Achlya hypogyna and Thraustotheca clavata identify the ancestral oomycete secretome and reveal gene acquisitions by horizontal gene transfer.</title>
        <authorList>
            <person name="Misner I."/>
            <person name="Blouin N."/>
            <person name="Leonard G."/>
            <person name="Richards T.A."/>
            <person name="Lane C.E."/>
        </authorList>
    </citation>
    <scope>NUCLEOTIDE SEQUENCE [LARGE SCALE GENOMIC DNA]</scope>
    <source>
        <strain evidence="2 3">ATCC 48635</strain>
    </source>
</reference>
<sequence length="373" mass="38912">MLVIRIEGAESNAFHEAVAVVRGLEALGSLRLVVAVTAGPLRITVTAGPTTQRCTTVEDLLACLRQQIHWTPPPAVGGDAIRIFVAGDKSQVGKSTTCLALLGALLLLGYQPHELAYIKPATQCEAPQMISAFCAHHGITAVPIGPVVFYTGFTRAFLDQPDQAAASAALLAQIAAAVRDVAAGKRVVLVDGVGYPAVGSICGVSNADVAAALRPISVLLVGKPGVGDAVDSFNLNASYFASAGVRVLGAVFNKLPAEGYYCLANCERSVRQYFRHHASRRHKAYGFVPEFVVPTGADAVATYDAIVANFAAAVNVQEIVDDALRAIGTIKRGLEPLPVAEPAAKKARPLTIAFAPREAVQAQAAQDGAVRSS</sequence>
<keyword evidence="3" id="KW-1185">Reference proteome</keyword>
<accession>A0A1V9ZFR3</accession>
<protein>
    <submittedName>
        <fullName evidence="2">Uncharacterized protein</fullName>
    </submittedName>
</protein>